<dbReference type="EMBL" id="PKPP01008147">
    <property type="protein sequence ID" value="PWA51477.1"/>
    <property type="molecule type" value="Genomic_DNA"/>
</dbReference>
<sequence length="72" mass="7825">MAVGLGAWGFVVVWVTVVEVAFDGDGASVVVGSRWWRDLVAEDVVVRCEDERIELYHGCICDETHGSSHGCS</sequence>
<evidence type="ECO:0000313" key="3">
    <source>
        <dbReference type="Proteomes" id="UP000245207"/>
    </source>
</evidence>
<reference evidence="2 3" key="1">
    <citation type="journal article" date="2018" name="Mol. Plant">
        <title>The genome of Artemisia annua provides insight into the evolution of Asteraceae family and artemisinin biosynthesis.</title>
        <authorList>
            <person name="Shen Q."/>
            <person name="Zhang L."/>
            <person name="Liao Z."/>
            <person name="Wang S."/>
            <person name="Yan T."/>
            <person name="Shi P."/>
            <person name="Liu M."/>
            <person name="Fu X."/>
            <person name="Pan Q."/>
            <person name="Wang Y."/>
            <person name="Lv Z."/>
            <person name="Lu X."/>
            <person name="Zhang F."/>
            <person name="Jiang W."/>
            <person name="Ma Y."/>
            <person name="Chen M."/>
            <person name="Hao X."/>
            <person name="Li L."/>
            <person name="Tang Y."/>
            <person name="Lv G."/>
            <person name="Zhou Y."/>
            <person name="Sun X."/>
            <person name="Brodelius P.E."/>
            <person name="Rose J.K.C."/>
            <person name="Tang K."/>
        </authorList>
    </citation>
    <scope>NUCLEOTIDE SEQUENCE [LARGE SCALE GENOMIC DNA]</scope>
    <source>
        <strain evidence="3">cv. Huhao1</strain>
        <tissue evidence="2">Leaf</tissue>
    </source>
</reference>
<protein>
    <recommendedName>
        <fullName evidence="4">Secreted protein</fullName>
    </recommendedName>
</protein>
<organism evidence="2 3">
    <name type="scientific">Artemisia annua</name>
    <name type="common">Sweet wormwood</name>
    <dbReference type="NCBI Taxonomy" id="35608"/>
    <lineage>
        <taxon>Eukaryota</taxon>
        <taxon>Viridiplantae</taxon>
        <taxon>Streptophyta</taxon>
        <taxon>Embryophyta</taxon>
        <taxon>Tracheophyta</taxon>
        <taxon>Spermatophyta</taxon>
        <taxon>Magnoliopsida</taxon>
        <taxon>eudicotyledons</taxon>
        <taxon>Gunneridae</taxon>
        <taxon>Pentapetalae</taxon>
        <taxon>asterids</taxon>
        <taxon>campanulids</taxon>
        <taxon>Asterales</taxon>
        <taxon>Asteraceae</taxon>
        <taxon>Asteroideae</taxon>
        <taxon>Anthemideae</taxon>
        <taxon>Artemisiinae</taxon>
        <taxon>Artemisia</taxon>
    </lineage>
</organism>
<keyword evidence="3" id="KW-1185">Reference proteome</keyword>
<proteinExistence type="predicted"/>
<name>A0A2U1LR59_ARTAN</name>
<keyword evidence="1" id="KW-0732">Signal</keyword>
<dbReference type="Proteomes" id="UP000245207">
    <property type="component" value="Unassembled WGS sequence"/>
</dbReference>
<feature type="signal peptide" evidence="1">
    <location>
        <begin position="1"/>
        <end position="26"/>
    </location>
</feature>
<evidence type="ECO:0008006" key="4">
    <source>
        <dbReference type="Google" id="ProtNLM"/>
    </source>
</evidence>
<accession>A0A2U1LR59</accession>
<evidence type="ECO:0000256" key="1">
    <source>
        <dbReference type="SAM" id="SignalP"/>
    </source>
</evidence>
<evidence type="ECO:0000313" key="2">
    <source>
        <dbReference type="EMBL" id="PWA51477.1"/>
    </source>
</evidence>
<gene>
    <name evidence="2" type="ORF">CTI12_AA463370</name>
</gene>
<comment type="caution">
    <text evidence="2">The sequence shown here is derived from an EMBL/GenBank/DDBJ whole genome shotgun (WGS) entry which is preliminary data.</text>
</comment>
<feature type="chain" id="PRO_5015706488" description="Secreted protein" evidence="1">
    <location>
        <begin position="27"/>
        <end position="72"/>
    </location>
</feature>
<dbReference type="AlphaFoldDB" id="A0A2U1LR59"/>